<dbReference type="PANTHER" id="PTHR22792:SF132">
    <property type="entry name" value="LA-RELATED PROTEIN 1"/>
    <property type="match status" value="1"/>
</dbReference>
<dbReference type="GO" id="GO:0000339">
    <property type="term" value="F:RNA cap binding"/>
    <property type="evidence" value="ECO:0007669"/>
    <property type="project" value="InterPro"/>
</dbReference>
<dbReference type="InterPro" id="IPR006630">
    <property type="entry name" value="La_HTH"/>
</dbReference>
<feature type="region of interest" description="Disordered" evidence="3">
    <location>
        <begin position="859"/>
        <end position="889"/>
    </location>
</feature>
<dbReference type="SMART" id="SM00715">
    <property type="entry name" value="LA"/>
    <property type="match status" value="1"/>
</dbReference>
<feature type="compositionally biased region" description="Gly residues" evidence="3">
    <location>
        <begin position="519"/>
        <end position="530"/>
    </location>
</feature>
<accession>A0AAE0MGP5</accession>
<evidence type="ECO:0000259" key="4">
    <source>
        <dbReference type="PROSITE" id="PS50961"/>
    </source>
</evidence>
<dbReference type="Gene3D" id="1.10.10.10">
    <property type="entry name" value="Winged helix-like DNA-binding domain superfamily/Winged helix DNA-binding domain"/>
    <property type="match status" value="1"/>
</dbReference>
<feature type="region of interest" description="Disordered" evidence="3">
    <location>
        <begin position="1"/>
        <end position="176"/>
    </location>
</feature>
<dbReference type="EMBL" id="JAUEDM010000001">
    <property type="protein sequence ID" value="KAK3330334.1"/>
    <property type="molecule type" value="Genomic_DNA"/>
</dbReference>
<proteinExistence type="predicted"/>
<evidence type="ECO:0000313" key="6">
    <source>
        <dbReference type="Proteomes" id="UP001283341"/>
    </source>
</evidence>
<organism evidence="5 6">
    <name type="scientific">Apodospora peruviana</name>
    <dbReference type="NCBI Taxonomy" id="516989"/>
    <lineage>
        <taxon>Eukaryota</taxon>
        <taxon>Fungi</taxon>
        <taxon>Dikarya</taxon>
        <taxon>Ascomycota</taxon>
        <taxon>Pezizomycotina</taxon>
        <taxon>Sordariomycetes</taxon>
        <taxon>Sordariomycetidae</taxon>
        <taxon>Sordariales</taxon>
        <taxon>Lasiosphaeriaceae</taxon>
        <taxon>Apodospora</taxon>
    </lineage>
</organism>
<name>A0AAE0MGP5_9PEZI</name>
<gene>
    <name evidence="5" type="ORF">B0H66DRAFT_57731</name>
</gene>
<dbReference type="CDD" id="cd07323">
    <property type="entry name" value="LAM"/>
    <property type="match status" value="1"/>
</dbReference>
<feature type="compositionally biased region" description="Polar residues" evidence="3">
    <location>
        <begin position="584"/>
        <end position="594"/>
    </location>
</feature>
<keyword evidence="1 2" id="KW-0694">RNA-binding</keyword>
<dbReference type="GO" id="GO:0005829">
    <property type="term" value="C:cytosol"/>
    <property type="evidence" value="ECO:0007669"/>
    <property type="project" value="TreeGrafter"/>
</dbReference>
<dbReference type="AlphaFoldDB" id="A0AAE0MGP5"/>
<feature type="compositionally biased region" description="Polar residues" evidence="3">
    <location>
        <begin position="123"/>
        <end position="132"/>
    </location>
</feature>
<dbReference type="GO" id="GO:0045727">
    <property type="term" value="P:positive regulation of translation"/>
    <property type="evidence" value="ECO:0007669"/>
    <property type="project" value="TreeGrafter"/>
</dbReference>
<feature type="compositionally biased region" description="Basic and acidic residues" evidence="3">
    <location>
        <begin position="147"/>
        <end position="166"/>
    </location>
</feature>
<dbReference type="InterPro" id="IPR036390">
    <property type="entry name" value="WH_DNA-bd_sf"/>
</dbReference>
<reference evidence="5" key="1">
    <citation type="journal article" date="2023" name="Mol. Phylogenet. Evol.">
        <title>Genome-scale phylogeny and comparative genomics of the fungal order Sordariales.</title>
        <authorList>
            <person name="Hensen N."/>
            <person name="Bonometti L."/>
            <person name="Westerberg I."/>
            <person name="Brannstrom I.O."/>
            <person name="Guillou S."/>
            <person name="Cros-Aarteil S."/>
            <person name="Calhoun S."/>
            <person name="Haridas S."/>
            <person name="Kuo A."/>
            <person name="Mondo S."/>
            <person name="Pangilinan J."/>
            <person name="Riley R."/>
            <person name="LaButti K."/>
            <person name="Andreopoulos B."/>
            <person name="Lipzen A."/>
            <person name="Chen C."/>
            <person name="Yan M."/>
            <person name="Daum C."/>
            <person name="Ng V."/>
            <person name="Clum A."/>
            <person name="Steindorff A."/>
            <person name="Ohm R.A."/>
            <person name="Martin F."/>
            <person name="Silar P."/>
            <person name="Natvig D.O."/>
            <person name="Lalanne C."/>
            <person name="Gautier V."/>
            <person name="Ament-Velasquez S.L."/>
            <person name="Kruys A."/>
            <person name="Hutchinson M.I."/>
            <person name="Powell A.J."/>
            <person name="Barry K."/>
            <person name="Miller A.N."/>
            <person name="Grigoriev I.V."/>
            <person name="Debuchy R."/>
            <person name="Gladieux P."/>
            <person name="Hiltunen Thoren M."/>
            <person name="Johannesson H."/>
        </authorList>
    </citation>
    <scope>NUCLEOTIDE SEQUENCE</scope>
    <source>
        <strain evidence="5">CBS 118394</strain>
    </source>
</reference>
<dbReference type="InterPro" id="IPR006607">
    <property type="entry name" value="DM15"/>
</dbReference>
<comment type="caution">
    <text evidence="5">The sequence shown here is derived from an EMBL/GenBank/DDBJ whole genome shotgun (WGS) entry which is preliminary data.</text>
</comment>
<feature type="domain" description="HTH La-type RNA-binding" evidence="4">
    <location>
        <begin position="622"/>
        <end position="713"/>
    </location>
</feature>
<dbReference type="Pfam" id="PF05383">
    <property type="entry name" value="La"/>
    <property type="match status" value="1"/>
</dbReference>
<dbReference type="PANTHER" id="PTHR22792">
    <property type="entry name" value="LUPUS LA PROTEIN-RELATED"/>
    <property type="match status" value="1"/>
</dbReference>
<dbReference type="InterPro" id="IPR045180">
    <property type="entry name" value="La_dom_prot"/>
</dbReference>
<feature type="compositionally biased region" description="Polar residues" evidence="3">
    <location>
        <begin position="43"/>
        <end position="57"/>
    </location>
</feature>
<dbReference type="SUPFAM" id="SSF46785">
    <property type="entry name" value="Winged helix' DNA-binding domain"/>
    <property type="match status" value="1"/>
</dbReference>
<reference evidence="5" key="2">
    <citation type="submission" date="2023-06" db="EMBL/GenBank/DDBJ databases">
        <authorList>
            <consortium name="Lawrence Berkeley National Laboratory"/>
            <person name="Haridas S."/>
            <person name="Hensen N."/>
            <person name="Bonometti L."/>
            <person name="Westerberg I."/>
            <person name="Brannstrom I.O."/>
            <person name="Guillou S."/>
            <person name="Cros-Aarteil S."/>
            <person name="Calhoun S."/>
            <person name="Kuo A."/>
            <person name="Mondo S."/>
            <person name="Pangilinan J."/>
            <person name="Riley R."/>
            <person name="Labutti K."/>
            <person name="Andreopoulos B."/>
            <person name="Lipzen A."/>
            <person name="Chen C."/>
            <person name="Yanf M."/>
            <person name="Daum C."/>
            <person name="Ng V."/>
            <person name="Clum A."/>
            <person name="Steindorff A."/>
            <person name="Ohm R."/>
            <person name="Martin F."/>
            <person name="Silar P."/>
            <person name="Natvig D."/>
            <person name="Lalanne C."/>
            <person name="Gautier V."/>
            <person name="Ament-Velasquez S.L."/>
            <person name="Kruys A."/>
            <person name="Hutchinson M.I."/>
            <person name="Powell A.J."/>
            <person name="Barry K."/>
            <person name="Miller A.N."/>
            <person name="Grigoriev I.V."/>
            <person name="Debuchy R."/>
            <person name="Gladieux P."/>
            <person name="Thoren M.H."/>
            <person name="Johannesson H."/>
        </authorList>
    </citation>
    <scope>NUCLEOTIDE SEQUENCE</scope>
    <source>
        <strain evidence="5">CBS 118394</strain>
    </source>
</reference>
<feature type="compositionally biased region" description="Polar residues" evidence="3">
    <location>
        <begin position="402"/>
        <end position="415"/>
    </location>
</feature>
<feature type="compositionally biased region" description="Polar residues" evidence="3">
    <location>
        <begin position="358"/>
        <end position="387"/>
    </location>
</feature>
<feature type="compositionally biased region" description="Polar residues" evidence="3">
    <location>
        <begin position="497"/>
        <end position="507"/>
    </location>
</feature>
<feature type="compositionally biased region" description="Basic and acidic residues" evidence="3">
    <location>
        <begin position="296"/>
        <end position="307"/>
    </location>
</feature>
<dbReference type="Proteomes" id="UP001283341">
    <property type="component" value="Unassembled WGS sequence"/>
</dbReference>
<dbReference type="Pfam" id="PF21071">
    <property type="entry name" value="LARP1_HEAT"/>
    <property type="match status" value="1"/>
</dbReference>
<feature type="region of interest" description="Disordered" evidence="3">
    <location>
        <begin position="553"/>
        <end position="602"/>
    </location>
</feature>
<dbReference type="InterPro" id="IPR036388">
    <property type="entry name" value="WH-like_DNA-bd_sf"/>
</dbReference>
<feature type="compositionally biased region" description="Low complexity" evidence="3">
    <location>
        <begin position="15"/>
        <end position="36"/>
    </location>
</feature>
<feature type="compositionally biased region" description="Low complexity" evidence="3">
    <location>
        <begin position="191"/>
        <end position="203"/>
    </location>
</feature>
<feature type="compositionally biased region" description="Polar residues" evidence="3">
    <location>
        <begin position="215"/>
        <end position="228"/>
    </location>
</feature>
<evidence type="ECO:0000256" key="2">
    <source>
        <dbReference type="PROSITE-ProRule" id="PRU00332"/>
    </source>
</evidence>
<dbReference type="GO" id="GO:0010494">
    <property type="term" value="C:cytoplasmic stress granule"/>
    <property type="evidence" value="ECO:0007669"/>
    <property type="project" value="TreeGrafter"/>
</dbReference>
<dbReference type="PROSITE" id="PS50961">
    <property type="entry name" value="HTH_LA"/>
    <property type="match status" value="1"/>
</dbReference>
<feature type="compositionally biased region" description="Basic and acidic residues" evidence="3">
    <location>
        <begin position="256"/>
        <end position="265"/>
    </location>
</feature>
<protein>
    <recommendedName>
        <fullName evidence="4">HTH La-type RNA-binding domain-containing protein</fullName>
    </recommendedName>
</protein>
<sequence>MSSTTFSYAQAAKGQTIPQPSPQLTSSSAPPSTSSQAKDDVPTGNTSVTAPSVASNDPETRDVGKSSNSEIEVALSRQDSELASIGGSAPSTVSAGDPNAKSSRESDQTTVDLPQHTEDKASRSVSRTSRSNDGADGRKGRKGKKGRSAEKDTPAENQPEEKEKEVVILSEAPPPAVNIWEKRIEDRAKLAPVPSAPSAALKVTTTGNDLKKASSPENGDAQNGTPNGVNGDKSQRKGSDLPRSTDQGQRRGPRGTRADDKDEKSSGALPSVEDTSAWPDPKSAASADVPGPKPQAKADRVVEREGQDETAPTQKKQGWQKMDFQHSVVFETPLPGPRGSKPRGGARGGREPGSSRGNHSSAANATSPSVPNTVSDRATSVNGNVGSKGSIPRPREGPMPTRSASQNAPATSSKRGSVDGAVSKEHRKLSVSVSTEQTRESGHDATASSAKRATFFREGHTDIRLTNGEHGLGSTRSLPQERSSNLHAKAPEYTKDGPNSTIVNQQYGAREGRPERVRGGGYRGRGGHSGAGAHLQQSGYAQNGQYAIPSFQSRQNSAGHSPPHNGQFPGSFAPQPRARGGRWQSASQGRNGSNGAAYAQRLPPPVNDMAAQQYLPYPPVNQLFFDPVFPLIRSQVEYYLSIGNLCKDRYLRQHLDSNGYVKLSVIAGFKRMRELTQDLEALRYACLLSEDLELGVGEDGIDRLRTTNPSGAQFVLAPAERIPELQNDIVVNVTPYQKPISAGYATMYPDPTVQHPYTVASPVGMYPAFPEQQAFQQGYMNGFPYEPAVNGGGVNGHHYGAETQLSAVVPEFQPSMSPLTLEGMTKMPDSQVEKLIIVSAPGSSIAGVAGYIPNGLNHRGLNGVRSREGETSDVNGEAANSEPQQPEPEIIWLDEPPSTADIEHMDRRSYMEVKEAALTKRHNAKPSETAAEMRTLYRFWSQMLLVDFNAKVYDEFRTYALGDASCNVPSRAGLRYLLEFYNNLLNTEATQKPWPANRSAPEIFQLHFQEAVEVDRKLGAAIDHTV</sequence>
<dbReference type="GO" id="GO:0048255">
    <property type="term" value="P:mRNA stabilization"/>
    <property type="evidence" value="ECO:0007669"/>
    <property type="project" value="InterPro"/>
</dbReference>
<keyword evidence="6" id="KW-1185">Reference proteome</keyword>
<evidence type="ECO:0000313" key="5">
    <source>
        <dbReference type="EMBL" id="KAK3330334.1"/>
    </source>
</evidence>
<feature type="region of interest" description="Disordered" evidence="3">
    <location>
        <begin position="191"/>
        <end position="535"/>
    </location>
</feature>
<evidence type="ECO:0000256" key="3">
    <source>
        <dbReference type="SAM" id="MobiDB-lite"/>
    </source>
</evidence>
<evidence type="ECO:0000256" key="1">
    <source>
        <dbReference type="ARBA" id="ARBA00022884"/>
    </source>
</evidence>
<feature type="compositionally biased region" description="Polar residues" evidence="3">
    <location>
        <begin position="474"/>
        <end position="486"/>
    </location>
</feature>